<comment type="subcellular location">
    <subcellularLocation>
        <location evidence="1">Periplasm</location>
    </subcellularLocation>
</comment>
<evidence type="ECO:0000259" key="5">
    <source>
        <dbReference type="Pfam" id="PF00496"/>
    </source>
</evidence>
<evidence type="ECO:0000256" key="4">
    <source>
        <dbReference type="SAM" id="SignalP"/>
    </source>
</evidence>
<feature type="chain" id="PRO_5045645480" evidence="4">
    <location>
        <begin position="30"/>
        <end position="525"/>
    </location>
</feature>
<sequence length="525" mass="58698">MLKTSRRDLLKGIAAAGVFGALPGGLAHAADAAGRPDLRIGANGLPRSLEPINGIGNTGIRILNQLYDTLIVRDFFHDGAAGDATALVPGLAERWERLDDRTVRFTLRQGVLFHNGVEMTADDVAFSFSSERLWGDAALKGVPNGRAFSPDFDEPVVESRYSVLIKTKTPSYLIEKFMASWVGRVVPRDYYRQLGAEGFGNAPVGTGPYKLAEFRPNDRVVIEAFDGYWGAKPTAARIIFQSVPEPATRVAGLISGEYDIVTTLTPDDMAMIQRFPNFETRGMNIENFQMFVFNMNQPIFKDNTLRRAMALAVNRPLLNQSLWHDMASLPRGFNFPHYGATYDPNRDFFRYDPAAARDLVKQSGYDGRELTYLTFGNYYANAVPAMMMMIEMWRDIGVKVVPLNVAQGSTVPNEQVYLRNWSNGMSLTDAATTLVTEFGPGRQVQTRHGWQAPAEFNELALKVMQIQDGPERSAAFSRMRDIFEAESPAVPLYRPFDVYAARKDVIWHPVSFEMMELRANNLKFA</sequence>
<dbReference type="PIRSF" id="PIRSF002741">
    <property type="entry name" value="MppA"/>
    <property type="match status" value="1"/>
</dbReference>
<evidence type="ECO:0000256" key="1">
    <source>
        <dbReference type="ARBA" id="ARBA00004418"/>
    </source>
</evidence>
<keyword evidence="7" id="KW-1185">Reference proteome</keyword>
<comment type="similarity">
    <text evidence="2">Belongs to the bacterial solute-binding protein 5 family.</text>
</comment>
<name>A0ABU0H1U0_9HYPH</name>
<gene>
    <name evidence="6" type="ORF">QO014_000652</name>
</gene>
<comment type="caution">
    <text evidence="6">The sequence shown here is derived from an EMBL/GenBank/DDBJ whole genome shotgun (WGS) entry which is preliminary data.</text>
</comment>
<dbReference type="Proteomes" id="UP001241603">
    <property type="component" value="Unassembled WGS sequence"/>
</dbReference>
<dbReference type="InterPro" id="IPR006311">
    <property type="entry name" value="TAT_signal"/>
</dbReference>
<dbReference type="CDD" id="cd08515">
    <property type="entry name" value="PBP2_NikA_DppA_OppA_like_10"/>
    <property type="match status" value="1"/>
</dbReference>
<organism evidence="6 7">
    <name type="scientific">Kaistia dalseonensis</name>
    <dbReference type="NCBI Taxonomy" id="410840"/>
    <lineage>
        <taxon>Bacteria</taxon>
        <taxon>Pseudomonadati</taxon>
        <taxon>Pseudomonadota</taxon>
        <taxon>Alphaproteobacteria</taxon>
        <taxon>Hyphomicrobiales</taxon>
        <taxon>Kaistiaceae</taxon>
        <taxon>Kaistia</taxon>
    </lineage>
</organism>
<evidence type="ECO:0000256" key="2">
    <source>
        <dbReference type="ARBA" id="ARBA00005695"/>
    </source>
</evidence>
<dbReference type="InterPro" id="IPR039424">
    <property type="entry name" value="SBP_5"/>
</dbReference>
<dbReference type="InterPro" id="IPR000914">
    <property type="entry name" value="SBP_5_dom"/>
</dbReference>
<feature type="domain" description="Solute-binding protein family 5" evidence="5">
    <location>
        <begin position="87"/>
        <end position="431"/>
    </location>
</feature>
<dbReference type="PROSITE" id="PS51318">
    <property type="entry name" value="TAT"/>
    <property type="match status" value="1"/>
</dbReference>
<dbReference type="PANTHER" id="PTHR30290:SF38">
    <property type="entry name" value="D,D-DIPEPTIDE-BINDING PERIPLASMIC PROTEIN DDPA-RELATED"/>
    <property type="match status" value="1"/>
</dbReference>
<dbReference type="PANTHER" id="PTHR30290">
    <property type="entry name" value="PERIPLASMIC BINDING COMPONENT OF ABC TRANSPORTER"/>
    <property type="match status" value="1"/>
</dbReference>
<evidence type="ECO:0000256" key="3">
    <source>
        <dbReference type="ARBA" id="ARBA00022729"/>
    </source>
</evidence>
<reference evidence="6 7" key="1">
    <citation type="submission" date="2023-07" db="EMBL/GenBank/DDBJ databases">
        <title>Genomic Encyclopedia of Type Strains, Phase IV (KMG-IV): sequencing the most valuable type-strain genomes for metagenomic binning, comparative biology and taxonomic classification.</title>
        <authorList>
            <person name="Goeker M."/>
        </authorList>
    </citation>
    <scope>NUCLEOTIDE SEQUENCE [LARGE SCALE GENOMIC DNA]</scope>
    <source>
        <strain evidence="6 7">B6-8</strain>
    </source>
</reference>
<dbReference type="InterPro" id="IPR030678">
    <property type="entry name" value="Peptide/Ni-bd"/>
</dbReference>
<dbReference type="Gene3D" id="3.10.105.10">
    <property type="entry name" value="Dipeptide-binding Protein, Domain 3"/>
    <property type="match status" value="1"/>
</dbReference>
<protein>
    <submittedName>
        <fullName evidence="6">Peptide/nickel transport system substrate-binding protein</fullName>
    </submittedName>
</protein>
<evidence type="ECO:0000313" key="6">
    <source>
        <dbReference type="EMBL" id="MDQ0436282.1"/>
    </source>
</evidence>
<accession>A0ABU0H1U0</accession>
<dbReference type="Pfam" id="PF00496">
    <property type="entry name" value="SBP_bac_5"/>
    <property type="match status" value="1"/>
</dbReference>
<dbReference type="Gene3D" id="3.90.76.10">
    <property type="entry name" value="Dipeptide-binding Protein, Domain 1"/>
    <property type="match status" value="1"/>
</dbReference>
<dbReference type="SUPFAM" id="SSF53850">
    <property type="entry name" value="Periplasmic binding protein-like II"/>
    <property type="match status" value="1"/>
</dbReference>
<dbReference type="Gene3D" id="3.40.190.10">
    <property type="entry name" value="Periplasmic binding protein-like II"/>
    <property type="match status" value="1"/>
</dbReference>
<feature type="signal peptide" evidence="4">
    <location>
        <begin position="1"/>
        <end position="29"/>
    </location>
</feature>
<dbReference type="EMBL" id="JAUSVO010000001">
    <property type="protein sequence ID" value="MDQ0436282.1"/>
    <property type="molecule type" value="Genomic_DNA"/>
</dbReference>
<keyword evidence="3 4" id="KW-0732">Signal</keyword>
<proteinExistence type="inferred from homology"/>
<dbReference type="RefSeq" id="WP_266347207.1">
    <property type="nucleotide sequence ID" value="NZ_JAPKNG010000001.1"/>
</dbReference>
<evidence type="ECO:0000313" key="7">
    <source>
        <dbReference type="Proteomes" id="UP001241603"/>
    </source>
</evidence>